<dbReference type="InterPro" id="IPR013653">
    <property type="entry name" value="GCN5-like_dom"/>
</dbReference>
<dbReference type="PROSITE" id="PS51186">
    <property type="entry name" value="GNAT"/>
    <property type="match status" value="1"/>
</dbReference>
<evidence type="ECO:0000259" key="2">
    <source>
        <dbReference type="PROSITE" id="PS51186"/>
    </source>
</evidence>
<feature type="transmembrane region" description="Helical" evidence="1">
    <location>
        <begin position="208"/>
        <end position="227"/>
    </location>
</feature>
<dbReference type="Gene3D" id="3.40.630.30">
    <property type="match status" value="2"/>
</dbReference>
<proteinExistence type="predicted"/>
<evidence type="ECO:0000313" key="4">
    <source>
        <dbReference type="Proteomes" id="UP001461498"/>
    </source>
</evidence>
<accession>A0AAW1DRY8</accession>
<dbReference type="Pfam" id="PF08445">
    <property type="entry name" value="FR47"/>
    <property type="match status" value="1"/>
</dbReference>
<keyword evidence="1" id="KW-0812">Transmembrane</keyword>
<dbReference type="InterPro" id="IPR000182">
    <property type="entry name" value="GNAT_dom"/>
</dbReference>
<dbReference type="SUPFAM" id="SSF55729">
    <property type="entry name" value="Acyl-CoA N-acyltransferases (Nat)"/>
    <property type="match status" value="1"/>
</dbReference>
<gene>
    <name evidence="3" type="ORF">O3M35_001274</name>
</gene>
<feature type="domain" description="N-acetyltransferase" evidence="2">
    <location>
        <begin position="161"/>
        <end position="288"/>
    </location>
</feature>
<dbReference type="Proteomes" id="UP001461498">
    <property type="component" value="Unassembled WGS sequence"/>
</dbReference>
<name>A0AAW1DRY8_9HEMI</name>
<protein>
    <recommendedName>
        <fullName evidence="2">N-acetyltransferase domain-containing protein</fullName>
    </recommendedName>
</protein>
<evidence type="ECO:0000313" key="3">
    <source>
        <dbReference type="EMBL" id="KAK9512975.1"/>
    </source>
</evidence>
<keyword evidence="1" id="KW-1133">Transmembrane helix</keyword>
<dbReference type="GO" id="GO:0016747">
    <property type="term" value="F:acyltransferase activity, transferring groups other than amino-acyl groups"/>
    <property type="evidence" value="ECO:0007669"/>
    <property type="project" value="InterPro"/>
</dbReference>
<dbReference type="EMBL" id="JAPXFL010000001">
    <property type="protein sequence ID" value="KAK9512975.1"/>
    <property type="molecule type" value="Genomic_DNA"/>
</dbReference>
<evidence type="ECO:0000256" key="1">
    <source>
        <dbReference type="SAM" id="Phobius"/>
    </source>
</evidence>
<dbReference type="InterPro" id="IPR053225">
    <property type="entry name" value="Acyl-CoA_N-acyltransferase"/>
</dbReference>
<reference evidence="3 4" key="1">
    <citation type="submission" date="2022-12" db="EMBL/GenBank/DDBJ databases">
        <title>Chromosome-level genome assembly of true bugs.</title>
        <authorList>
            <person name="Ma L."/>
            <person name="Li H."/>
        </authorList>
    </citation>
    <scope>NUCLEOTIDE SEQUENCE [LARGE SCALE GENOMIC DNA]</scope>
    <source>
        <strain evidence="3">Lab_2022b</strain>
    </source>
</reference>
<dbReference type="InterPro" id="IPR016181">
    <property type="entry name" value="Acyl_CoA_acyltransferase"/>
</dbReference>
<keyword evidence="1" id="KW-0472">Membrane</keyword>
<comment type="caution">
    <text evidence="3">The sequence shown here is derived from an EMBL/GenBank/DDBJ whole genome shotgun (WGS) entry which is preliminary data.</text>
</comment>
<organism evidence="3 4">
    <name type="scientific">Rhynocoris fuscipes</name>
    <dbReference type="NCBI Taxonomy" id="488301"/>
    <lineage>
        <taxon>Eukaryota</taxon>
        <taxon>Metazoa</taxon>
        <taxon>Ecdysozoa</taxon>
        <taxon>Arthropoda</taxon>
        <taxon>Hexapoda</taxon>
        <taxon>Insecta</taxon>
        <taxon>Pterygota</taxon>
        <taxon>Neoptera</taxon>
        <taxon>Paraneoptera</taxon>
        <taxon>Hemiptera</taxon>
        <taxon>Heteroptera</taxon>
        <taxon>Panheteroptera</taxon>
        <taxon>Cimicomorpha</taxon>
        <taxon>Reduviidae</taxon>
        <taxon>Harpactorinae</taxon>
        <taxon>Harpactorini</taxon>
        <taxon>Rhynocoris</taxon>
    </lineage>
</organism>
<keyword evidence="4" id="KW-1185">Reference proteome</keyword>
<dbReference type="AlphaFoldDB" id="A0AAW1DRY8"/>
<dbReference type="PANTHER" id="PTHR20958:SF6">
    <property type="entry name" value="GLYCINE N-ACYLTRANSFERASE-LIKE PROTEIN"/>
    <property type="match status" value="1"/>
</dbReference>
<sequence length="288" mass="32756">MYSDDSLQNVSEDEVATILSTLKSLLPTSVHAYYFIDSLLKWKKKVPEVDIGILCPEGGHKSGSVFFYVMVFDHLVFSAFIWSENGEQALSDALVRTKRFQNGDYKYVWVTCMNYKVWSIMEPILPAVLKQCSSPKIGNDQIFWLPADKALQFHIKIPAGVHLAELKEEHAELINNLWPYSSEGSKKLIEMMTWVNFGRGLFKSDGELVAWAFYWFFGALGIAHTLANERRKGYGKVVVQAVCKEMASRGLDIHINIVENNTASEKFFTSLGFEHAFNCIWAVYNVID</sequence>
<dbReference type="PANTHER" id="PTHR20958">
    <property type="entry name" value="GLYCINE N-ACYLTRANSFERASE-LIKE PROTEIN"/>
    <property type="match status" value="1"/>
</dbReference>